<feature type="transmembrane region" description="Helical" evidence="1">
    <location>
        <begin position="12"/>
        <end position="38"/>
    </location>
</feature>
<dbReference type="RefSeq" id="WP_090847849.1">
    <property type="nucleotide sequence ID" value="NZ_FNXG01000003.1"/>
</dbReference>
<evidence type="ECO:0000256" key="1">
    <source>
        <dbReference type="SAM" id="Phobius"/>
    </source>
</evidence>
<dbReference type="AlphaFoldDB" id="A0A1H6M5E9"/>
<evidence type="ECO:0000313" key="3">
    <source>
        <dbReference type="Proteomes" id="UP000199125"/>
    </source>
</evidence>
<accession>A0A1H6M5E9</accession>
<dbReference type="InterPro" id="IPR007401">
    <property type="entry name" value="DUF454"/>
</dbReference>
<keyword evidence="3" id="KW-1185">Reference proteome</keyword>
<dbReference type="PIRSF" id="PIRSF016789">
    <property type="entry name" value="DUF454"/>
    <property type="match status" value="1"/>
</dbReference>
<feature type="transmembrane region" description="Helical" evidence="1">
    <location>
        <begin position="96"/>
        <end position="114"/>
    </location>
</feature>
<keyword evidence="1" id="KW-1133">Transmembrane helix</keyword>
<dbReference type="OrthoDB" id="9816293at2"/>
<dbReference type="PANTHER" id="PTHR35813">
    <property type="entry name" value="INNER MEMBRANE PROTEIN YBAN"/>
    <property type="match status" value="1"/>
</dbReference>
<organism evidence="2 3">
    <name type="scientific">Paracoccus alkenifer</name>
    <dbReference type="NCBI Taxonomy" id="65735"/>
    <lineage>
        <taxon>Bacteria</taxon>
        <taxon>Pseudomonadati</taxon>
        <taxon>Pseudomonadota</taxon>
        <taxon>Alphaproteobacteria</taxon>
        <taxon>Rhodobacterales</taxon>
        <taxon>Paracoccaceae</taxon>
        <taxon>Paracoccus</taxon>
    </lineage>
</organism>
<proteinExistence type="predicted"/>
<keyword evidence="1" id="KW-0812">Transmembrane</keyword>
<evidence type="ECO:0000313" key="2">
    <source>
        <dbReference type="EMBL" id="SEH96579.1"/>
    </source>
</evidence>
<dbReference type="EMBL" id="FNXG01000003">
    <property type="protein sequence ID" value="SEH96579.1"/>
    <property type="molecule type" value="Genomic_DNA"/>
</dbReference>
<protein>
    <recommendedName>
        <fullName evidence="4">Inner membrane protein</fullName>
    </recommendedName>
</protein>
<keyword evidence="1" id="KW-0472">Membrane</keyword>
<sequence>MRIFWGTVGVLGIILAFAGMVLPVLPTVPFVLLAAFSFNRSSPRFHNMLMKHRVFGPQIREWQEHRAIDPRIKLIAVGSMAVGLSISWFILPLFYWTIQLMILLVAALFILTRANPPPAM</sequence>
<evidence type="ECO:0008006" key="4">
    <source>
        <dbReference type="Google" id="ProtNLM"/>
    </source>
</evidence>
<dbReference type="GO" id="GO:0005886">
    <property type="term" value="C:plasma membrane"/>
    <property type="evidence" value="ECO:0007669"/>
    <property type="project" value="TreeGrafter"/>
</dbReference>
<dbReference type="Proteomes" id="UP000199125">
    <property type="component" value="Unassembled WGS sequence"/>
</dbReference>
<gene>
    <name evidence="2" type="ORF">SAMN04488075_1948</name>
</gene>
<name>A0A1H6M5E9_9RHOB</name>
<dbReference type="PANTHER" id="PTHR35813:SF1">
    <property type="entry name" value="INNER MEMBRANE PROTEIN YBAN"/>
    <property type="match status" value="1"/>
</dbReference>
<dbReference type="STRING" id="65735.SAMN04488075_1948"/>
<reference evidence="3" key="1">
    <citation type="submission" date="2016-10" db="EMBL/GenBank/DDBJ databases">
        <authorList>
            <person name="Varghese N."/>
            <person name="Submissions S."/>
        </authorList>
    </citation>
    <scope>NUCLEOTIDE SEQUENCE [LARGE SCALE GENOMIC DNA]</scope>
    <source>
        <strain evidence="3">DSM 11593</strain>
    </source>
</reference>
<dbReference type="Pfam" id="PF04304">
    <property type="entry name" value="DUF454"/>
    <property type="match status" value="1"/>
</dbReference>